<evidence type="ECO:0000313" key="2">
    <source>
        <dbReference type="Proteomes" id="UP000251717"/>
    </source>
</evidence>
<sequence>MLSLGVAFAADEDVTLNEADDGIAVDEDVLSVEDDTDTLSASDETAIEADDSSNVVGESSTVTKDTFFDYFDSSGALTSDADELIFEGNFTDLEISQIMIAGDHPVKFTGNGATFNNVQFWIAQNGVTINGFNLLTDNTNQHNSLIYIGADTYLENIILSGNNLTFIGPEGEEAYAIYAGFDENMGNCQIYELQIIGNNITYVGNTDGAKENINNAIRVVGDEEWYEPSEDITVQGNTFNIELPSVRIPRGYYNGPEPVSEGIVFYYCEDVKFIDNRINLKYNNVSGSSDTINVISAHGDMEYAISDSNVIIKGNEINALGHSYIYGVFISSEGLEISDNTFNLSSDAYYAAGINIEGPSSDGSVYNNTISLKVPTTSENPYSVGAAYGIYSEQNFGHITNVTYKENTIDLNGYLACGMEIRHTDAKIINNSITSNGNYTYGIAGSFLPDGNNAVVDGNEIYSLGSNVGTAFTGDPILDTNSMGIAVLGNCIVKNNKIYSTSVGIYATEDTVRSNIDLENNTIVVEANSGKVDNHAIVAEKINNLFIFNNNVTFKGMVDNQFEIDGYDEWGYPIYDTSKNTRTYGVFVKNSNVKIFDNNFDIAIPTFAVNWGATRESFSEGVVLAGCDDAVLSNNNITISTNGGNSWDTIYGIDILNSANPTIVVNDIVLNGAGYSYGIIINDELFKIYANNITVTSDEYACGIDVEGAAKGEIENNIVTATATNSAYPIYTGMVAGQDVVVSINNNEIKGEAYYVVGLEIAASEADIYENVIYVDGNHTIGIGTKVSQVEIKDNIVNAFASNVGDNPVWDNMKTDNCGIKVISGNATITNNKIASNAIGINADSTNDIVKITDNDIVVNANSGKVNNYAIVAEEVDLTIINNNVTFNGMVDNQFVIIGYDDWGYPIYDSSNNTRSYAVFVKNSDLVIRDNDFDIAIPTFAVNWGATRESFSEGIVIVGCDDAILNHNNITISTNGGTSWDTIYGIDILNSANAKVVSNDILVKGAGYTYAIIINDEYFVISDNNIAVTSDEYACGIDVEGAAEGIIVSNNIGATATNSAYPIYSGMNYMPVTITIQKNNITGEAYYVVGVEVGGTEAEIIENDIKVSGNHTMGIGAYIDEITIDNNNITSNASKVGDKPVWDQMGIVDTGVVIKKGNFTINDNVIYTTGDYAAVLGDNNGTITNNKMTSNEGEGDMTIIGLGNITSSGNTGVPTDKLKVVIAASGFAKVYGTDDFFKVKLLDEYGRQLFNKTVMVSVGGQTFINVTDEFGDAVFNINVVPEEYVALIKFDGDADYSYKSIYKAFVIEKAPSVITAPDKSLLVTATKSGVNYQIVLKDNSGNVLANQKVTINGKEYTTDDKGVVNYKITASKAGTQKLTVNFTGDAYYAASTKTATIKINKEATKLTAKKKTFKAKVKTKKYAVTLKDSKGKAIKKAKVTLKVKGKTYKATTNAKGKATFKVKNLKKKGKYTAKVNFAGNGLYNKVAKSVKITVKK</sequence>
<dbReference type="Gene3D" id="2.60.40.10">
    <property type="entry name" value="Immunoglobulins"/>
    <property type="match status" value="1"/>
</dbReference>
<protein>
    <recommendedName>
        <fullName evidence="3">Bacterial Ig-like domain (Group 1)</fullName>
    </recommendedName>
</protein>
<proteinExistence type="predicted"/>
<dbReference type="InterPro" id="IPR013783">
    <property type="entry name" value="Ig-like_fold"/>
</dbReference>
<dbReference type="OrthoDB" id="78425at2157"/>
<dbReference type="Gene3D" id="2.160.20.10">
    <property type="entry name" value="Single-stranded right-handed beta-helix, Pectin lyase-like"/>
    <property type="match status" value="1"/>
</dbReference>
<dbReference type="InterPro" id="IPR006626">
    <property type="entry name" value="PbH1"/>
</dbReference>
<organism evidence="1 2">
    <name type="scientific">Methanobrevibacter thaueri</name>
    <dbReference type="NCBI Taxonomy" id="190975"/>
    <lineage>
        <taxon>Archaea</taxon>
        <taxon>Methanobacteriati</taxon>
        <taxon>Methanobacteriota</taxon>
        <taxon>Methanomada group</taxon>
        <taxon>Methanobacteria</taxon>
        <taxon>Methanobacteriales</taxon>
        <taxon>Methanobacteriaceae</taxon>
        <taxon>Methanobrevibacter</taxon>
    </lineage>
</organism>
<dbReference type="InterPro" id="IPR011050">
    <property type="entry name" value="Pectin_lyase_fold/virulence"/>
</dbReference>
<dbReference type="InterPro" id="IPR012334">
    <property type="entry name" value="Pectin_lyas_fold"/>
</dbReference>
<evidence type="ECO:0000313" key="1">
    <source>
        <dbReference type="EMBL" id="PWB85423.1"/>
    </source>
</evidence>
<comment type="caution">
    <text evidence="1">The sequence shown here is derived from an EMBL/GenBank/DDBJ whole genome shotgun (WGS) entry which is preliminary data.</text>
</comment>
<dbReference type="SUPFAM" id="SSF51126">
    <property type="entry name" value="Pectin lyase-like"/>
    <property type="match status" value="2"/>
</dbReference>
<evidence type="ECO:0008006" key="3">
    <source>
        <dbReference type="Google" id="ProtNLM"/>
    </source>
</evidence>
<accession>A0A315XKB7</accession>
<dbReference type="EMBL" id="MZGS01000027">
    <property type="protein sequence ID" value="PWB85423.1"/>
    <property type="molecule type" value="Genomic_DNA"/>
</dbReference>
<gene>
    <name evidence="1" type="ORF">MBBTH_16830</name>
</gene>
<dbReference type="SMART" id="SM00710">
    <property type="entry name" value="PbH1"/>
    <property type="match status" value="19"/>
</dbReference>
<dbReference type="RefSeq" id="WP_165814050.1">
    <property type="nucleotide sequence ID" value="NZ_MZGS01000027.1"/>
</dbReference>
<dbReference type="Proteomes" id="UP000251717">
    <property type="component" value="Unassembled WGS sequence"/>
</dbReference>
<keyword evidence="2" id="KW-1185">Reference proteome</keyword>
<name>A0A315XKB7_9EURY</name>
<reference evidence="1 2" key="1">
    <citation type="submission" date="2017-03" db="EMBL/GenBank/DDBJ databases">
        <title>Genome sequence of Methanobrevibacter thaueri.</title>
        <authorList>
            <person name="Poehlein A."/>
            <person name="Seedorf H."/>
            <person name="Daniel R."/>
        </authorList>
    </citation>
    <scope>NUCLEOTIDE SEQUENCE [LARGE SCALE GENOMIC DNA]</scope>
    <source>
        <strain evidence="1 2">DSM 11995</strain>
    </source>
</reference>